<dbReference type="EMBL" id="JAGKHQ010000007">
    <property type="protein sequence ID" value="KAG7512833.1"/>
    <property type="molecule type" value="Genomic_DNA"/>
</dbReference>
<comment type="caution">
    <text evidence="1">The sequence shown here is derived from an EMBL/GenBank/DDBJ whole genome shotgun (WGS) entry which is preliminary data.</text>
</comment>
<evidence type="ECO:0000313" key="2">
    <source>
        <dbReference type="Proteomes" id="UP000693946"/>
    </source>
</evidence>
<gene>
    <name evidence="1" type="ORF">JOB18_041013</name>
</gene>
<reference evidence="1 2" key="1">
    <citation type="journal article" date="2021" name="Sci. Rep.">
        <title>Chromosome anchoring in Senegalese sole (Solea senegalensis) reveals sex-associated markers and genome rearrangements in flatfish.</title>
        <authorList>
            <person name="Guerrero-Cozar I."/>
            <person name="Gomez-Garrido J."/>
            <person name="Berbel C."/>
            <person name="Martinez-Blanch J.F."/>
            <person name="Alioto T."/>
            <person name="Claros M.G."/>
            <person name="Gagnaire P.A."/>
            <person name="Manchado M."/>
        </authorList>
    </citation>
    <scope>NUCLEOTIDE SEQUENCE [LARGE SCALE GENOMIC DNA]</scope>
    <source>
        <strain evidence="1">Sse05_10M</strain>
    </source>
</reference>
<accession>A0AAV6S7J1</accession>
<proteinExistence type="predicted"/>
<organism evidence="1 2">
    <name type="scientific">Solea senegalensis</name>
    <name type="common">Senegalese sole</name>
    <dbReference type="NCBI Taxonomy" id="28829"/>
    <lineage>
        <taxon>Eukaryota</taxon>
        <taxon>Metazoa</taxon>
        <taxon>Chordata</taxon>
        <taxon>Craniata</taxon>
        <taxon>Vertebrata</taxon>
        <taxon>Euteleostomi</taxon>
        <taxon>Actinopterygii</taxon>
        <taxon>Neopterygii</taxon>
        <taxon>Teleostei</taxon>
        <taxon>Neoteleostei</taxon>
        <taxon>Acanthomorphata</taxon>
        <taxon>Carangaria</taxon>
        <taxon>Pleuronectiformes</taxon>
        <taxon>Pleuronectoidei</taxon>
        <taxon>Soleidae</taxon>
        <taxon>Solea</taxon>
    </lineage>
</organism>
<dbReference type="AlphaFoldDB" id="A0AAV6S7J1"/>
<evidence type="ECO:0000313" key="1">
    <source>
        <dbReference type="EMBL" id="KAG7512833.1"/>
    </source>
</evidence>
<name>A0AAV6S7J1_SOLSE</name>
<dbReference type="Proteomes" id="UP000693946">
    <property type="component" value="Linkage Group LG15"/>
</dbReference>
<protein>
    <submittedName>
        <fullName evidence="1">Uncharacterized protein</fullName>
    </submittedName>
</protein>
<keyword evidence="2" id="KW-1185">Reference proteome</keyword>
<sequence length="73" mass="7796">MFLKVSPITKAVTPNCFPNHHQQAEQEGVRGNGIIPRTVISFNRGDSMTVLTGAGDLDSGFGLTNDTFSLCQG</sequence>